<name>A0A150WQJ0_BDEBC</name>
<feature type="transmembrane region" description="Helical" evidence="5">
    <location>
        <begin position="12"/>
        <end position="31"/>
    </location>
</feature>
<proteinExistence type="inferred from homology"/>
<dbReference type="GO" id="GO:0003954">
    <property type="term" value="F:NADH dehydrogenase activity"/>
    <property type="evidence" value="ECO:0007669"/>
    <property type="project" value="TreeGrafter"/>
</dbReference>
<feature type="transmembrane region" description="Helical" evidence="5">
    <location>
        <begin position="361"/>
        <end position="380"/>
    </location>
</feature>
<comment type="function">
    <text evidence="5">NDH-1 shuttles electrons from NADH, via FMN and iron-sulfur (Fe-S) centers, to quinones in the respiratory chain. The immediate electron acceptor for the enzyme in this species is believed to be ubiquinone. Couples the redox reaction to proton translocation (for every two electrons transferred, four hydrogen ions are translocated across the cytoplasmic membrane), and thus conserves the redox energy in a proton gradient. This subunit may bind ubiquinone.</text>
</comment>
<keyword evidence="5" id="KW-0830">Ubiquinone</keyword>
<dbReference type="EC" id="7.1.1.-" evidence="5"/>
<evidence type="ECO:0000313" key="8">
    <source>
        <dbReference type="Proteomes" id="UP000075320"/>
    </source>
</evidence>
<comment type="subunit">
    <text evidence="5">NDH-1 is composed of 14 different subunits. Subunits NuoA, H, J, K, L, M, N constitute the membrane sector of the complex.</text>
</comment>
<reference evidence="7 8" key="1">
    <citation type="submission" date="2016-03" db="EMBL/GenBank/DDBJ databases">
        <authorList>
            <person name="Ploux O."/>
        </authorList>
    </citation>
    <scope>NUCLEOTIDE SEQUENCE [LARGE SCALE GENOMIC DNA]</scope>
    <source>
        <strain evidence="7 8">R0</strain>
    </source>
</reference>
<keyword evidence="5" id="KW-1278">Translocase</keyword>
<evidence type="ECO:0000256" key="1">
    <source>
        <dbReference type="ARBA" id="ARBA00004141"/>
    </source>
</evidence>
<feature type="transmembrane region" description="Helical" evidence="5">
    <location>
        <begin position="80"/>
        <end position="100"/>
    </location>
</feature>
<accession>A0A150WQJ0</accession>
<feature type="transmembrane region" description="Helical" evidence="5">
    <location>
        <begin position="172"/>
        <end position="192"/>
    </location>
</feature>
<gene>
    <name evidence="5" type="primary">nuoH</name>
    <name evidence="7" type="ORF">AZI86_06500</name>
</gene>
<protein>
    <recommendedName>
        <fullName evidence="5">NADH-quinone oxidoreductase subunit H</fullName>
        <ecNumber evidence="5">7.1.1.-</ecNumber>
    </recommendedName>
    <alternativeName>
        <fullName evidence="5">NADH dehydrogenase I subunit H</fullName>
    </alternativeName>
    <alternativeName>
        <fullName evidence="5">NDH-1 subunit H</fullName>
    </alternativeName>
</protein>
<dbReference type="GO" id="GO:0005886">
    <property type="term" value="C:plasma membrane"/>
    <property type="evidence" value="ECO:0007669"/>
    <property type="project" value="UniProtKB-SubCell"/>
</dbReference>
<dbReference type="Pfam" id="PF00146">
    <property type="entry name" value="NADHdh"/>
    <property type="match status" value="1"/>
</dbReference>
<feature type="transmembrane region" description="Helical" evidence="5">
    <location>
        <begin position="320"/>
        <end position="341"/>
    </location>
</feature>
<dbReference type="EMBL" id="LUKE01000001">
    <property type="protein sequence ID" value="KYG66690.1"/>
    <property type="molecule type" value="Genomic_DNA"/>
</dbReference>
<dbReference type="GO" id="GO:0009060">
    <property type="term" value="P:aerobic respiration"/>
    <property type="evidence" value="ECO:0007669"/>
    <property type="project" value="TreeGrafter"/>
</dbReference>
<dbReference type="Proteomes" id="UP000075320">
    <property type="component" value="Unassembled WGS sequence"/>
</dbReference>
<evidence type="ECO:0000256" key="5">
    <source>
        <dbReference type="HAMAP-Rule" id="MF_01350"/>
    </source>
</evidence>
<dbReference type="AlphaFoldDB" id="A0A150WQJ0"/>
<dbReference type="HAMAP" id="MF_01350">
    <property type="entry name" value="NDH1_NuoH"/>
    <property type="match status" value="1"/>
</dbReference>
<dbReference type="GO" id="GO:0016655">
    <property type="term" value="F:oxidoreductase activity, acting on NAD(P)H, quinone or similar compound as acceptor"/>
    <property type="evidence" value="ECO:0007669"/>
    <property type="project" value="UniProtKB-UniRule"/>
</dbReference>
<feature type="transmembrane region" description="Helical" evidence="5">
    <location>
        <begin position="277"/>
        <end position="300"/>
    </location>
</feature>
<evidence type="ECO:0000313" key="7">
    <source>
        <dbReference type="EMBL" id="KYG66690.1"/>
    </source>
</evidence>
<keyword evidence="5" id="KW-0874">Quinone</keyword>
<keyword evidence="2 5" id="KW-0812">Transmembrane</keyword>
<comment type="catalytic activity">
    <reaction evidence="5">
        <text>a quinone + NADH + 5 H(+)(in) = a quinol + NAD(+) + 4 H(+)(out)</text>
        <dbReference type="Rhea" id="RHEA:57888"/>
        <dbReference type="ChEBI" id="CHEBI:15378"/>
        <dbReference type="ChEBI" id="CHEBI:24646"/>
        <dbReference type="ChEBI" id="CHEBI:57540"/>
        <dbReference type="ChEBI" id="CHEBI:57945"/>
        <dbReference type="ChEBI" id="CHEBI:132124"/>
    </reaction>
</comment>
<keyword evidence="3 5" id="KW-1133">Transmembrane helix</keyword>
<dbReference type="PROSITE" id="PS00668">
    <property type="entry name" value="COMPLEX1_ND1_2"/>
    <property type="match status" value="1"/>
</dbReference>
<dbReference type="PANTHER" id="PTHR11432">
    <property type="entry name" value="NADH DEHYDROGENASE SUBUNIT 1"/>
    <property type="match status" value="1"/>
</dbReference>
<comment type="similarity">
    <text evidence="5 6">Belongs to the complex I subunit 1 family.</text>
</comment>
<dbReference type="InterPro" id="IPR001694">
    <property type="entry name" value="NADH_UbQ_OxRdtase_su1/FPO"/>
</dbReference>
<keyword evidence="4 5" id="KW-0472">Membrane</keyword>
<dbReference type="InterPro" id="IPR018086">
    <property type="entry name" value="NADH_UbQ_OxRdtase_su1_CS"/>
</dbReference>
<evidence type="ECO:0000256" key="3">
    <source>
        <dbReference type="ARBA" id="ARBA00022989"/>
    </source>
</evidence>
<evidence type="ECO:0000256" key="4">
    <source>
        <dbReference type="ARBA" id="ARBA00023136"/>
    </source>
</evidence>
<evidence type="ECO:0000256" key="2">
    <source>
        <dbReference type="ARBA" id="ARBA00022692"/>
    </source>
</evidence>
<feature type="transmembrane region" description="Helical" evidence="5">
    <location>
        <begin position="212"/>
        <end position="235"/>
    </location>
</feature>
<organism evidence="7 8">
    <name type="scientific">Bdellovibrio bacteriovorus</name>
    <dbReference type="NCBI Taxonomy" id="959"/>
    <lineage>
        <taxon>Bacteria</taxon>
        <taxon>Pseudomonadati</taxon>
        <taxon>Bdellovibrionota</taxon>
        <taxon>Bdellovibrionia</taxon>
        <taxon>Bdellovibrionales</taxon>
        <taxon>Pseudobdellovibrionaceae</taxon>
        <taxon>Bdellovibrio</taxon>
    </lineage>
</organism>
<dbReference type="GO" id="GO:0048038">
    <property type="term" value="F:quinone binding"/>
    <property type="evidence" value="ECO:0007669"/>
    <property type="project" value="UniProtKB-KW"/>
</dbReference>
<keyword evidence="5" id="KW-1003">Cell membrane</keyword>
<keyword evidence="5 6" id="KW-0520">NAD</keyword>
<comment type="subcellular location">
    <subcellularLocation>
        <location evidence="5 6">Cell membrane</location>
        <topology evidence="5 6">Multi-pass membrane protein</topology>
    </subcellularLocation>
    <subcellularLocation>
        <location evidence="1">Membrane</location>
        <topology evidence="1">Multi-pass membrane protein</topology>
    </subcellularLocation>
</comment>
<comment type="caution">
    <text evidence="7">The sequence shown here is derived from an EMBL/GenBank/DDBJ whole genome shotgun (WGS) entry which is preliminary data.</text>
</comment>
<sequence>MGMGKDIFEITVNGLKLVVIFLMMVQAVPILVWLERRGSAFIQDRLGPNRVGPLGLMQLLADAVKFLTKENFVPESAKTFLYYAAPVFALIPGAVAFSAIPMSTPIQVAAFEMFGSSWGPYTFLVQGYEIGIGIVFILGISSLASYTLLMAGFGSGNKYALMGALRASAQAISYELALGLSIVGIIMLYGTFDLTAMTLAQQGPLSFNFLGHNVVASWLPNWGIFYQPLAALLFFTTTFAESNRLPFDLAEGESELVAGFHTEYGGFKFNMFFIGEYGHMMIASGLMALFFFGGFSIPYVTVGELNEWATSIGFGSGLVALLHFLSFFIKFAFFMWVFIWVRWTLPRFRYDQLMAFGWKTLLPWALANTIATALIIYVASL</sequence>
<feature type="transmembrane region" description="Helical" evidence="5">
    <location>
        <begin position="130"/>
        <end position="151"/>
    </location>
</feature>
<dbReference type="RefSeq" id="WP_061834266.1">
    <property type="nucleotide sequence ID" value="NZ_LUKE01000001.1"/>
</dbReference>
<keyword evidence="8" id="KW-1185">Reference proteome</keyword>
<dbReference type="PANTHER" id="PTHR11432:SF3">
    <property type="entry name" value="NADH-UBIQUINONE OXIDOREDUCTASE CHAIN 1"/>
    <property type="match status" value="1"/>
</dbReference>
<evidence type="ECO:0000256" key="6">
    <source>
        <dbReference type="RuleBase" id="RU000471"/>
    </source>
</evidence>
<dbReference type="OrthoDB" id="5288810at2"/>